<feature type="compositionally biased region" description="Pro residues" evidence="6">
    <location>
        <begin position="43"/>
        <end position="57"/>
    </location>
</feature>
<keyword evidence="5 7" id="KW-0472">Membrane</keyword>
<reference evidence="10 11" key="1">
    <citation type="submission" date="2024-09" db="EMBL/GenBank/DDBJ databases">
        <authorList>
            <person name="Sun Q."/>
            <person name="Mori K."/>
        </authorList>
    </citation>
    <scope>NUCLEOTIDE SEQUENCE [LARGE SCALE GENOMIC DNA]</scope>
    <source>
        <strain evidence="10 11">JCM 4362</strain>
    </source>
</reference>
<evidence type="ECO:0000313" key="11">
    <source>
        <dbReference type="Proteomes" id="UP001589718"/>
    </source>
</evidence>
<evidence type="ECO:0000256" key="2">
    <source>
        <dbReference type="ARBA" id="ARBA00022475"/>
    </source>
</evidence>
<feature type="transmembrane region" description="Helical" evidence="7">
    <location>
        <begin position="557"/>
        <end position="578"/>
    </location>
</feature>
<dbReference type="EMBL" id="JBHMCR010000010">
    <property type="protein sequence ID" value="MFB9522494.1"/>
    <property type="molecule type" value="Genomic_DNA"/>
</dbReference>
<protein>
    <submittedName>
        <fullName evidence="10">RDD family protein</fullName>
    </submittedName>
</protein>
<feature type="compositionally biased region" description="Low complexity" evidence="6">
    <location>
        <begin position="241"/>
        <end position="274"/>
    </location>
</feature>
<feature type="compositionally biased region" description="Low complexity" evidence="6">
    <location>
        <begin position="386"/>
        <end position="415"/>
    </location>
</feature>
<feature type="region of interest" description="Disordered" evidence="6">
    <location>
        <begin position="34"/>
        <end position="58"/>
    </location>
</feature>
<dbReference type="InterPro" id="IPR018929">
    <property type="entry name" value="DUF2510"/>
</dbReference>
<keyword evidence="2" id="KW-1003">Cell membrane</keyword>
<evidence type="ECO:0000259" key="8">
    <source>
        <dbReference type="Pfam" id="PF06271"/>
    </source>
</evidence>
<name>A0ABV5PHD8_STRCM</name>
<feature type="transmembrane region" description="Helical" evidence="7">
    <location>
        <begin position="491"/>
        <end position="518"/>
    </location>
</feature>
<evidence type="ECO:0000259" key="9">
    <source>
        <dbReference type="Pfam" id="PF10708"/>
    </source>
</evidence>
<gene>
    <name evidence="10" type="ORF">ACFFTU_21340</name>
</gene>
<evidence type="ECO:0000256" key="7">
    <source>
        <dbReference type="SAM" id="Phobius"/>
    </source>
</evidence>
<proteinExistence type="predicted"/>
<keyword evidence="3 7" id="KW-0812">Transmembrane</keyword>
<comment type="caution">
    <text evidence="10">The sequence shown here is derived from an EMBL/GenBank/DDBJ whole genome shotgun (WGS) entry which is preliminary data.</text>
</comment>
<evidence type="ECO:0000256" key="4">
    <source>
        <dbReference type="ARBA" id="ARBA00022989"/>
    </source>
</evidence>
<dbReference type="PANTHER" id="PTHR36115:SF4">
    <property type="entry name" value="MEMBRANE PROTEIN"/>
    <property type="match status" value="1"/>
</dbReference>
<evidence type="ECO:0000256" key="3">
    <source>
        <dbReference type="ARBA" id="ARBA00022692"/>
    </source>
</evidence>
<dbReference type="InterPro" id="IPR010432">
    <property type="entry name" value="RDD"/>
</dbReference>
<feature type="transmembrane region" description="Helical" evidence="7">
    <location>
        <begin position="448"/>
        <end position="470"/>
    </location>
</feature>
<dbReference type="RefSeq" id="WP_345222526.1">
    <property type="nucleotide sequence ID" value="NZ_BAAAXE010000013.1"/>
</dbReference>
<feature type="compositionally biased region" description="Low complexity" evidence="6">
    <location>
        <begin position="174"/>
        <end position="199"/>
    </location>
</feature>
<evidence type="ECO:0000256" key="5">
    <source>
        <dbReference type="ARBA" id="ARBA00023136"/>
    </source>
</evidence>
<feature type="domain" description="RDD" evidence="8">
    <location>
        <begin position="442"/>
        <end position="591"/>
    </location>
</feature>
<dbReference type="Pfam" id="PF06271">
    <property type="entry name" value="RDD"/>
    <property type="match status" value="1"/>
</dbReference>
<accession>A0ABV5PHD8</accession>
<keyword evidence="11" id="KW-1185">Reference proteome</keyword>
<evidence type="ECO:0000313" key="10">
    <source>
        <dbReference type="EMBL" id="MFB9522494.1"/>
    </source>
</evidence>
<feature type="region of interest" description="Disordered" evidence="6">
    <location>
        <begin position="80"/>
        <end position="428"/>
    </location>
</feature>
<evidence type="ECO:0000256" key="1">
    <source>
        <dbReference type="ARBA" id="ARBA00004651"/>
    </source>
</evidence>
<dbReference type="PANTHER" id="PTHR36115">
    <property type="entry name" value="PROLINE-RICH ANTIGEN HOMOLOG-RELATED"/>
    <property type="match status" value="1"/>
</dbReference>
<sequence>MSAPTPANGENAPGHGFYPDPSIPGYVRYWNGSSWVPGTSRPAPAPGEPMPVPPPGAVPVASPAASVGLPDLAQVPAPAPRMEETVPFPSATEEPGPYRSAVGEPGPFRSAVDRRGPFPSAAEETGPFPSTAEETFRSPANRRGPFRPAPDETGPFPPAVEETGPFFFDEDEQPAAQHPARPASSSPSPSTRPAATGPARETPPGAGHEVQVRRAPESPVAWQADTSRQSGFGGDHDRRVSWGSPSDAAPAAAAPASSGTPPTRPASGASRPAAPLTPAQDRAPGPRDPRTPADALPARAERPALEPTPAAEPDGRRGRPQGAGGASPAQAEPGPRGGGAEGAPLASPRPAPENAAPRTPAPAPTQAAPSRDGTMTIRSVTPDTRPPAQTAPAPRGPAAGQVPAGSQAPAQSQAQTRVAPWKPPVEDPFTRAAREQGNARPAGLGRRLAARLLDTLVLGAAVAAVAVPLVTRAVDHIEEKIRAAKLSGTTVTVYLLDSTTLGILGAVLGAFLLLGLLYEAVPTAKWGRTLGKKVFGLQVRDIEEHEPPRFGGALRRWLVYGVLGVLGIGVLNVLWCLFDRPWRQCWHDKAARTFVAGRPGRPGGR</sequence>
<dbReference type="Pfam" id="PF10708">
    <property type="entry name" value="DUF2510"/>
    <property type="match status" value="1"/>
</dbReference>
<evidence type="ECO:0000256" key="6">
    <source>
        <dbReference type="SAM" id="MobiDB-lite"/>
    </source>
</evidence>
<dbReference type="Proteomes" id="UP001589718">
    <property type="component" value="Unassembled WGS sequence"/>
</dbReference>
<feature type="domain" description="DUF2510" evidence="9">
    <location>
        <begin position="16"/>
        <end position="46"/>
    </location>
</feature>
<organism evidence="10 11">
    <name type="scientific">Streptomyces cremeus</name>
    <dbReference type="NCBI Taxonomy" id="66881"/>
    <lineage>
        <taxon>Bacteria</taxon>
        <taxon>Bacillati</taxon>
        <taxon>Actinomycetota</taxon>
        <taxon>Actinomycetes</taxon>
        <taxon>Kitasatosporales</taxon>
        <taxon>Streptomycetaceae</taxon>
        <taxon>Streptomyces</taxon>
    </lineage>
</organism>
<feature type="compositionally biased region" description="Low complexity" evidence="6">
    <location>
        <begin position="342"/>
        <end position="370"/>
    </location>
</feature>
<keyword evidence="4 7" id="KW-1133">Transmembrane helix</keyword>
<comment type="subcellular location">
    <subcellularLocation>
        <location evidence="1">Cell membrane</location>
        <topology evidence="1">Multi-pass membrane protein</topology>
    </subcellularLocation>
</comment>
<dbReference type="InterPro" id="IPR051791">
    <property type="entry name" value="Pra-immunoreactive"/>
</dbReference>